<organism evidence="2 3">
    <name type="scientific">Burkholderia territorii</name>
    <dbReference type="NCBI Taxonomy" id="1503055"/>
    <lineage>
        <taxon>Bacteria</taxon>
        <taxon>Pseudomonadati</taxon>
        <taxon>Pseudomonadota</taxon>
        <taxon>Betaproteobacteria</taxon>
        <taxon>Burkholderiales</taxon>
        <taxon>Burkholderiaceae</taxon>
        <taxon>Burkholderia</taxon>
        <taxon>Burkholderia cepacia complex</taxon>
    </lineage>
</organism>
<feature type="region of interest" description="Disordered" evidence="1">
    <location>
        <begin position="1"/>
        <end position="74"/>
    </location>
</feature>
<feature type="compositionally biased region" description="Basic residues" evidence="1">
    <location>
        <begin position="63"/>
        <end position="74"/>
    </location>
</feature>
<evidence type="ECO:0000256" key="1">
    <source>
        <dbReference type="SAM" id="MobiDB-lite"/>
    </source>
</evidence>
<protein>
    <submittedName>
        <fullName evidence="2">DUF72 domain-containing protein</fullName>
    </submittedName>
</protein>
<accession>A0A6L3NBA0</accession>
<feature type="non-terminal residue" evidence="2">
    <location>
        <position position="74"/>
    </location>
</feature>
<dbReference type="EMBL" id="VZOL01000604">
    <property type="protein sequence ID" value="KAB0651675.1"/>
    <property type="molecule type" value="Genomic_DNA"/>
</dbReference>
<evidence type="ECO:0000313" key="3">
    <source>
        <dbReference type="Proteomes" id="UP000473571"/>
    </source>
</evidence>
<feature type="compositionally biased region" description="Basic and acidic residues" evidence="1">
    <location>
        <begin position="15"/>
        <end position="27"/>
    </location>
</feature>
<dbReference type="Proteomes" id="UP000473571">
    <property type="component" value="Unassembled WGS sequence"/>
</dbReference>
<proteinExistence type="predicted"/>
<gene>
    <name evidence="2" type="ORF">F7R13_27420</name>
</gene>
<sequence length="74" mass="7789">MGDGRTRRNTAPQRQQRDVPDGSHADEQFDLFGASPDGARADDASARASEPATPDEPDAARSAKARARAGRASP</sequence>
<reference evidence="2 3" key="1">
    <citation type="submission" date="2019-09" db="EMBL/GenBank/DDBJ databases">
        <title>Draft genome sequences of 48 bacterial type strains from the CCUG.</title>
        <authorList>
            <person name="Tunovic T."/>
            <person name="Pineiro-Iglesias B."/>
            <person name="Unosson C."/>
            <person name="Inganas E."/>
            <person name="Ohlen M."/>
            <person name="Cardew S."/>
            <person name="Jensie-Markopoulos S."/>
            <person name="Salva-Serra F."/>
            <person name="Jaen-Luchoro D."/>
            <person name="Karlsson R."/>
            <person name="Svensson-Stadler L."/>
            <person name="Chun J."/>
            <person name="Moore E."/>
        </authorList>
    </citation>
    <scope>NUCLEOTIDE SEQUENCE [LARGE SCALE GENOMIC DNA]</scope>
    <source>
        <strain evidence="2 3">CCUG 65687</strain>
    </source>
</reference>
<evidence type="ECO:0000313" key="2">
    <source>
        <dbReference type="EMBL" id="KAB0651675.1"/>
    </source>
</evidence>
<dbReference type="AlphaFoldDB" id="A0A6L3NBA0"/>
<comment type="caution">
    <text evidence="2">The sequence shown here is derived from an EMBL/GenBank/DDBJ whole genome shotgun (WGS) entry which is preliminary data.</text>
</comment>
<name>A0A6L3NBA0_9BURK</name>